<dbReference type="RefSeq" id="WP_061789759.1">
    <property type="nucleotide sequence ID" value="NZ_CP024996.1"/>
</dbReference>
<dbReference type="EMBL" id="CP024996">
    <property type="protein sequence ID" value="AYR23406.1"/>
    <property type="molecule type" value="Genomic_DNA"/>
</dbReference>
<sequence>MSGNSESVAEKAVETVGGILQKLVDLRLLVLAMAFIVYLDIWLIYENVDVMSKTIADVLSTMHSLTVKTLFFFVASFSLIMTVTIPSVRAIYSAIMLHYGPSSIVAENRGAEEKQFSCWCTALLFFTIWNYLASWFTTPDKYQGLTSIVFSQLELDGFLIGIFRITVAGILFFCFMRTVQADL</sequence>
<dbReference type="AlphaFoldDB" id="A0AAD0XES4"/>
<reference evidence="2 3" key="1">
    <citation type="submission" date="2017-11" db="EMBL/GenBank/DDBJ databases">
        <title>Complete genome sequence of Herbaspirillum rubrisubalbicans DSM 11543.</title>
        <authorList>
            <person name="Chen M."/>
            <person name="An Q."/>
        </authorList>
    </citation>
    <scope>NUCLEOTIDE SEQUENCE [LARGE SCALE GENOMIC DNA]</scope>
    <source>
        <strain evidence="2 3">DSM 11543</strain>
    </source>
</reference>
<name>A0AAD0XES4_9BURK</name>
<keyword evidence="1" id="KW-0472">Membrane</keyword>
<protein>
    <submittedName>
        <fullName evidence="2">Uncharacterized protein</fullName>
    </submittedName>
</protein>
<organism evidence="2 3">
    <name type="scientific">Herbaspirillum rubrisubalbicans</name>
    <dbReference type="NCBI Taxonomy" id="80842"/>
    <lineage>
        <taxon>Bacteria</taxon>
        <taxon>Pseudomonadati</taxon>
        <taxon>Pseudomonadota</taxon>
        <taxon>Betaproteobacteria</taxon>
        <taxon>Burkholderiales</taxon>
        <taxon>Oxalobacteraceae</taxon>
        <taxon>Herbaspirillum</taxon>
    </lineage>
</organism>
<keyword evidence="1" id="KW-0812">Transmembrane</keyword>
<feature type="transmembrane region" description="Helical" evidence="1">
    <location>
        <begin position="116"/>
        <end position="137"/>
    </location>
</feature>
<feature type="transmembrane region" description="Helical" evidence="1">
    <location>
        <begin position="70"/>
        <end position="95"/>
    </location>
</feature>
<gene>
    <name evidence="2" type="ORF">RC54_06015</name>
</gene>
<accession>A0AAD0XES4</accession>
<evidence type="ECO:0000313" key="3">
    <source>
        <dbReference type="Proteomes" id="UP000269199"/>
    </source>
</evidence>
<keyword evidence="1" id="KW-1133">Transmembrane helix</keyword>
<proteinExistence type="predicted"/>
<evidence type="ECO:0000313" key="2">
    <source>
        <dbReference type="EMBL" id="AYR23406.1"/>
    </source>
</evidence>
<evidence type="ECO:0000256" key="1">
    <source>
        <dbReference type="SAM" id="Phobius"/>
    </source>
</evidence>
<feature type="transmembrane region" description="Helical" evidence="1">
    <location>
        <begin position="157"/>
        <end position="176"/>
    </location>
</feature>
<dbReference type="Proteomes" id="UP000269199">
    <property type="component" value="Chromosome"/>
</dbReference>
<feature type="transmembrane region" description="Helical" evidence="1">
    <location>
        <begin position="28"/>
        <end position="45"/>
    </location>
</feature>